<dbReference type="PANTHER" id="PTHR43391:SF14">
    <property type="entry name" value="DEHYDROGENASE_REDUCTASE SDR FAMILY PROTEIN 7-LIKE"/>
    <property type="match status" value="1"/>
</dbReference>
<keyword evidence="3" id="KW-0560">Oxidoreductase</keyword>
<dbReference type="Proteomes" id="UP000247763">
    <property type="component" value="Chromosome"/>
</dbReference>
<organism evidence="5 6">
    <name type="scientific">Phenylobacterium parvum</name>
    <dbReference type="NCBI Taxonomy" id="2201350"/>
    <lineage>
        <taxon>Bacteria</taxon>
        <taxon>Pseudomonadati</taxon>
        <taxon>Pseudomonadota</taxon>
        <taxon>Alphaproteobacteria</taxon>
        <taxon>Caulobacterales</taxon>
        <taxon>Caulobacteraceae</taxon>
        <taxon>Phenylobacterium</taxon>
    </lineage>
</organism>
<evidence type="ECO:0000256" key="4">
    <source>
        <dbReference type="RuleBase" id="RU000363"/>
    </source>
</evidence>
<dbReference type="PROSITE" id="PS00061">
    <property type="entry name" value="ADH_SHORT"/>
    <property type="match status" value="1"/>
</dbReference>
<protein>
    <submittedName>
        <fullName evidence="5">Short-chain dehydrogenase</fullName>
    </submittedName>
</protein>
<sequence>MGGYIQDRVVMVTGGGGGFGRLICEKAAALGARIVCTDIDEAGLTGTAASVLAAGGRILHQRADVTALSDLRAAVTAGVREFGRIDVLVNNAGIMPLAFWRDHEAAAQAWSRCIDINIKGVMNGVMAIHDQMIAQGQGQVINISSIYGNFPVAGAGIYGATKAAVNFLSESLRVESQGRIKVTTIRPTGVPGTGLGGGVINPEAIVGILGQNTASYLGALQGRANTPLDPRQGDPGSVGYLALDPEFIADAVIHAIDQPWGVSISDITVRATGDQYIL</sequence>
<dbReference type="InterPro" id="IPR002347">
    <property type="entry name" value="SDR_fam"/>
</dbReference>
<dbReference type="KEGG" id="phb:HYN04_08105"/>
<dbReference type="InterPro" id="IPR036291">
    <property type="entry name" value="NAD(P)-bd_dom_sf"/>
</dbReference>
<dbReference type="Pfam" id="PF00106">
    <property type="entry name" value="adh_short"/>
    <property type="match status" value="1"/>
</dbReference>
<dbReference type="InterPro" id="IPR020904">
    <property type="entry name" value="Sc_DH/Rdtase_CS"/>
</dbReference>
<dbReference type="Gene3D" id="3.40.50.720">
    <property type="entry name" value="NAD(P)-binding Rossmann-like Domain"/>
    <property type="match status" value="1"/>
</dbReference>
<dbReference type="PRINTS" id="PR00081">
    <property type="entry name" value="GDHRDH"/>
</dbReference>
<keyword evidence="6" id="KW-1185">Reference proteome</keyword>
<dbReference type="SUPFAM" id="SSF51735">
    <property type="entry name" value="NAD(P)-binding Rossmann-fold domains"/>
    <property type="match status" value="1"/>
</dbReference>
<dbReference type="AlphaFoldDB" id="A0A2Z3HWV5"/>
<dbReference type="CDD" id="cd05233">
    <property type="entry name" value="SDR_c"/>
    <property type="match status" value="1"/>
</dbReference>
<evidence type="ECO:0000256" key="3">
    <source>
        <dbReference type="ARBA" id="ARBA00023002"/>
    </source>
</evidence>
<evidence type="ECO:0000313" key="5">
    <source>
        <dbReference type="EMBL" id="AWM77730.1"/>
    </source>
</evidence>
<evidence type="ECO:0000256" key="1">
    <source>
        <dbReference type="ARBA" id="ARBA00006484"/>
    </source>
</evidence>
<dbReference type="EMBL" id="CP029479">
    <property type="protein sequence ID" value="AWM77730.1"/>
    <property type="molecule type" value="Genomic_DNA"/>
</dbReference>
<dbReference type="PRINTS" id="PR00080">
    <property type="entry name" value="SDRFAMILY"/>
</dbReference>
<accession>A0A2Z3HWV5</accession>
<gene>
    <name evidence="5" type="ORF">HYN04_08105</name>
</gene>
<name>A0A2Z3HWV5_9CAUL</name>
<comment type="similarity">
    <text evidence="1 4">Belongs to the short-chain dehydrogenases/reductases (SDR) family.</text>
</comment>
<evidence type="ECO:0000313" key="6">
    <source>
        <dbReference type="Proteomes" id="UP000247763"/>
    </source>
</evidence>
<reference evidence="6" key="1">
    <citation type="submission" date="2018-05" db="EMBL/GenBank/DDBJ databases">
        <title>Genome sequencing of Phenylobacterium sp. HYN0004.</title>
        <authorList>
            <person name="Yi H."/>
            <person name="Baek C."/>
        </authorList>
    </citation>
    <scope>NUCLEOTIDE SEQUENCE [LARGE SCALE GENOMIC DNA]</scope>
    <source>
        <strain evidence="6">HYN0004</strain>
    </source>
</reference>
<dbReference type="OrthoDB" id="9810734at2"/>
<dbReference type="RefSeq" id="WP_110450297.1">
    <property type="nucleotide sequence ID" value="NZ_CP029479.1"/>
</dbReference>
<dbReference type="PANTHER" id="PTHR43391">
    <property type="entry name" value="RETINOL DEHYDROGENASE-RELATED"/>
    <property type="match status" value="1"/>
</dbReference>
<keyword evidence="2" id="KW-0521">NADP</keyword>
<evidence type="ECO:0000256" key="2">
    <source>
        <dbReference type="ARBA" id="ARBA00022857"/>
    </source>
</evidence>
<proteinExistence type="inferred from homology"/>
<dbReference type="GO" id="GO:0016491">
    <property type="term" value="F:oxidoreductase activity"/>
    <property type="evidence" value="ECO:0007669"/>
    <property type="project" value="UniProtKB-KW"/>
</dbReference>